<feature type="region of interest" description="Disordered" evidence="20">
    <location>
        <begin position="321"/>
        <end position="344"/>
    </location>
</feature>
<keyword evidence="13" id="KW-0460">Magnesium</keyword>
<evidence type="ECO:0000259" key="21">
    <source>
        <dbReference type="Pfam" id="PF13476"/>
    </source>
</evidence>
<comment type="catalytic activity">
    <reaction evidence="18">
        <text>ATP + H2O = ADP + phosphate + H(+)</text>
        <dbReference type="Rhea" id="RHEA:13065"/>
        <dbReference type="ChEBI" id="CHEBI:15377"/>
        <dbReference type="ChEBI" id="CHEBI:15378"/>
        <dbReference type="ChEBI" id="CHEBI:30616"/>
        <dbReference type="ChEBI" id="CHEBI:43474"/>
        <dbReference type="ChEBI" id="CHEBI:456216"/>
    </reaction>
</comment>
<feature type="coiled-coil region" evidence="19">
    <location>
        <begin position="831"/>
        <end position="858"/>
    </location>
</feature>
<dbReference type="GO" id="GO:0070192">
    <property type="term" value="P:chromosome organization involved in meiotic cell cycle"/>
    <property type="evidence" value="ECO:0007669"/>
    <property type="project" value="TreeGrafter"/>
</dbReference>
<keyword evidence="15" id="KW-0234">DNA repair</keyword>
<evidence type="ECO:0000256" key="10">
    <source>
        <dbReference type="ARBA" id="ARBA00022801"/>
    </source>
</evidence>
<keyword evidence="8" id="KW-0547">Nucleotide-binding</keyword>
<dbReference type="FunFam" id="3.40.50.300:FF:000593">
    <property type="entry name" value="DNA repair protein RAD50"/>
    <property type="match status" value="1"/>
</dbReference>
<protein>
    <recommendedName>
        <fullName evidence="5">DNA repair protein RAD50</fullName>
    </recommendedName>
</protein>
<dbReference type="GO" id="GO:0007004">
    <property type="term" value="P:telomere maintenance via telomerase"/>
    <property type="evidence" value="ECO:0007669"/>
    <property type="project" value="TreeGrafter"/>
</dbReference>
<evidence type="ECO:0000256" key="17">
    <source>
        <dbReference type="ARBA" id="ARBA00023254"/>
    </source>
</evidence>
<dbReference type="InterPro" id="IPR027417">
    <property type="entry name" value="P-loop_NTPase"/>
</dbReference>
<keyword evidence="17" id="KW-0469">Meiosis</keyword>
<feature type="coiled-coil region" evidence="19">
    <location>
        <begin position="222"/>
        <end position="263"/>
    </location>
</feature>
<evidence type="ECO:0000256" key="19">
    <source>
        <dbReference type="SAM" id="Coils"/>
    </source>
</evidence>
<evidence type="ECO:0000256" key="1">
    <source>
        <dbReference type="ARBA" id="ARBA00001947"/>
    </source>
</evidence>
<dbReference type="GO" id="GO:0005524">
    <property type="term" value="F:ATP binding"/>
    <property type="evidence" value="ECO:0007669"/>
    <property type="project" value="UniProtKB-KW"/>
</dbReference>
<evidence type="ECO:0000256" key="5">
    <source>
        <dbReference type="ARBA" id="ARBA00017893"/>
    </source>
</evidence>
<evidence type="ECO:0000256" key="6">
    <source>
        <dbReference type="ARBA" id="ARBA00022454"/>
    </source>
</evidence>
<feature type="coiled-coil region" evidence="19">
    <location>
        <begin position="560"/>
        <end position="594"/>
    </location>
</feature>
<keyword evidence="6" id="KW-0158">Chromosome</keyword>
<feature type="compositionally biased region" description="Basic and acidic residues" evidence="20">
    <location>
        <begin position="954"/>
        <end position="968"/>
    </location>
</feature>
<accession>A0AAD8YB05</accession>
<evidence type="ECO:0000256" key="12">
    <source>
        <dbReference type="ARBA" id="ARBA00022840"/>
    </source>
</evidence>
<evidence type="ECO:0000256" key="15">
    <source>
        <dbReference type="ARBA" id="ARBA00023204"/>
    </source>
</evidence>
<gene>
    <name evidence="22" type="ORF">QTG54_006429</name>
</gene>
<keyword evidence="23" id="KW-1185">Reference proteome</keyword>
<comment type="similarity">
    <text evidence="4">Belongs to the SMC family. RAD50 subfamily.</text>
</comment>
<keyword evidence="14 19" id="KW-0175">Coiled coil</keyword>
<evidence type="ECO:0000256" key="2">
    <source>
        <dbReference type="ARBA" id="ARBA00004123"/>
    </source>
</evidence>
<evidence type="ECO:0000256" key="3">
    <source>
        <dbReference type="ARBA" id="ARBA00004286"/>
    </source>
</evidence>
<dbReference type="GO" id="GO:0003691">
    <property type="term" value="F:double-stranded telomeric DNA binding"/>
    <property type="evidence" value="ECO:0007669"/>
    <property type="project" value="TreeGrafter"/>
</dbReference>
<dbReference type="PANTHER" id="PTHR18867:SF12">
    <property type="entry name" value="DNA REPAIR PROTEIN RAD50"/>
    <property type="match status" value="1"/>
</dbReference>
<dbReference type="PANTHER" id="PTHR18867">
    <property type="entry name" value="RAD50"/>
    <property type="match status" value="1"/>
</dbReference>
<reference evidence="22" key="1">
    <citation type="submission" date="2023-06" db="EMBL/GenBank/DDBJ databases">
        <title>Survivors Of The Sea: Transcriptome response of Skeletonema marinoi to long-term dormancy.</title>
        <authorList>
            <person name="Pinder M.I.M."/>
            <person name="Kourtchenko O."/>
            <person name="Robertson E.K."/>
            <person name="Larsson T."/>
            <person name="Maumus F."/>
            <person name="Osuna-Cruz C.M."/>
            <person name="Vancaester E."/>
            <person name="Stenow R."/>
            <person name="Vandepoele K."/>
            <person name="Ploug H."/>
            <person name="Bruchert V."/>
            <person name="Godhe A."/>
            <person name="Topel M."/>
        </authorList>
    </citation>
    <scope>NUCLEOTIDE SEQUENCE</scope>
    <source>
        <strain evidence="22">R05AC</strain>
    </source>
</reference>
<keyword evidence="9" id="KW-0227">DNA damage</keyword>
<evidence type="ECO:0000256" key="7">
    <source>
        <dbReference type="ARBA" id="ARBA00022723"/>
    </source>
</evidence>
<evidence type="ECO:0000256" key="20">
    <source>
        <dbReference type="SAM" id="MobiDB-lite"/>
    </source>
</evidence>
<sequence length="1397" mass="160220">MASIAKLSIRGVRSFSPEDEEQVIGFCFPLTIIVGANGCGKTTIIESLKYAVTGSLPPGNKSGQSFVHDPKSIGQTNVKAAIKLRFTARTGASMIVMRCMEVTQKKSSQSFKALDGTIRMMDPNTGERVVMSHKCTELDKTIPSLMGVSKPILEHVVFCHQEDSSWPLQEGAVLKKRFDDIFDSTRYAKALVAIKDSRKSYFSDMKDMKAELEGLNSHKHAANGFKNELEATKDNISAVDDEIQKFEANVVEEEEKAAEARAVLVQVQEFSERLTFKQGDLEKEDAVLEQVQKSLGEKDMTQTHSYEELKQMLRELDDAHHGNQASRDLQEKEAEGRSIQSTLERLRRKTNELNSVRGKLDAEQEAHTATLRTRFTLMEEIHRRHKIEIECGITQDDDDGLTQGTTTTLSTFLTASTNDYTITTEDMSAFTKALDDREKDIMRRVDEARRRHRDEDDTIQKEISDLQAKKSAVVIDRKRNEAAKDEARRELQNISTQSSSAYNRVKKSDVDEAKRAAVELAKSRDEMNNDPRREEITRDIRVQEDRLKTISVKIEQDTNLRNQLRELSDEQNEIDMLEKQVAQEYEILEEKLRDASYLLQTHHESHVKITPDDPVIPLEHLLDNIRNKKLNADDDVTRCNDSVAEVMKKQSEKKALQGSYQQRMAQLTQKKNILNRPEGGVNKINSVIRAIVRYDKDTIDHDRINDNTNPSEVLTYLGEQIKDYSSIDIKPEAIKRVLKRLKKMAQANMECPCCARAFLENDEINAFQSRILELSDESVSELMVTQDGVATARDAIERYEKWRKTISENIHEHIEFTRIVAEIKETEALLAGEGQAELKEVEAELKLEEEKLADKREMSNELQGLLQTVTSLHETGTRVWEKRGQVKEKKEKLELQSFAKIDDPRNLKTVEGDLATASSEKEAAYTQINHLNNEQKTLNEKISRVTNQASAAERTAREKEEAYNRDQLSSKRKDELNNLLQKYNAEEKDLEKRFAPIRKSLMQKESDRTRMRDTNSHEANALAEEMKHFDKDYERLREINDRVDFFVKSRKSEEMQEIARKLTHNSESIRSEEERLKSMKPEIERLKKEVEDSDRQKGIINQNLDLLKHRRKVDKLEEEIKQLTREHHGMGGKEASRKAKSAQQAIADLKEKIATQRGMREGLAGQRRVLKRKLNEEEYKDVEKRHRAKMIDYETTNLVVQDLDKYYDALDKALLRFHGIKIGEINKIIRELWTLTYKGQDITSIQIVSGQESSARANRSYNYRIVMEKGNSQMDMRGRCSAGQRVLASIVIRLALAETFCLNCGVMALDEPTTNLDHENKKGLAIALAQIIASRAAQSNFQLVVITHDEDFVSMMKNELSSQTGFTMPERYYQVSREEGHDGKFYSKISAVDWDEL</sequence>
<comment type="caution">
    <text evidence="22">The sequence shown here is derived from an EMBL/GenBank/DDBJ whole genome shotgun (WGS) entry which is preliminary data.</text>
</comment>
<evidence type="ECO:0000256" key="8">
    <source>
        <dbReference type="ARBA" id="ARBA00022741"/>
    </source>
</evidence>
<keyword evidence="7" id="KW-0479">Metal-binding</keyword>
<dbReference type="Proteomes" id="UP001224775">
    <property type="component" value="Unassembled WGS sequence"/>
</dbReference>
<organism evidence="22 23">
    <name type="scientific">Skeletonema marinoi</name>
    <dbReference type="NCBI Taxonomy" id="267567"/>
    <lineage>
        <taxon>Eukaryota</taxon>
        <taxon>Sar</taxon>
        <taxon>Stramenopiles</taxon>
        <taxon>Ochrophyta</taxon>
        <taxon>Bacillariophyta</taxon>
        <taxon>Coscinodiscophyceae</taxon>
        <taxon>Thalassiosirophycidae</taxon>
        <taxon>Thalassiosirales</taxon>
        <taxon>Skeletonemataceae</taxon>
        <taxon>Skeletonema</taxon>
        <taxon>Skeletonema marinoi-dohrnii complex</taxon>
    </lineage>
</organism>
<dbReference type="EMBL" id="JATAAI010000010">
    <property type="protein sequence ID" value="KAK1742832.1"/>
    <property type="molecule type" value="Genomic_DNA"/>
</dbReference>
<dbReference type="Pfam" id="PF13558">
    <property type="entry name" value="SbcC_Walker_B"/>
    <property type="match status" value="1"/>
</dbReference>
<name>A0AAD8YB05_9STRA</name>
<comment type="cofactor">
    <cofactor evidence="1">
        <name>Zn(2+)</name>
        <dbReference type="ChEBI" id="CHEBI:29105"/>
    </cofactor>
</comment>
<evidence type="ECO:0000256" key="9">
    <source>
        <dbReference type="ARBA" id="ARBA00022763"/>
    </source>
</evidence>
<dbReference type="GO" id="GO:0043047">
    <property type="term" value="F:single-stranded telomeric DNA binding"/>
    <property type="evidence" value="ECO:0007669"/>
    <property type="project" value="TreeGrafter"/>
</dbReference>
<dbReference type="GO" id="GO:0006302">
    <property type="term" value="P:double-strand break repair"/>
    <property type="evidence" value="ECO:0007669"/>
    <property type="project" value="InterPro"/>
</dbReference>
<feature type="domain" description="Rad50/SbcC-type AAA" evidence="21">
    <location>
        <begin position="6"/>
        <end position="246"/>
    </location>
</feature>
<dbReference type="GO" id="GO:0030870">
    <property type="term" value="C:Mre11 complex"/>
    <property type="evidence" value="ECO:0007669"/>
    <property type="project" value="TreeGrafter"/>
</dbReference>
<evidence type="ECO:0000256" key="4">
    <source>
        <dbReference type="ARBA" id="ARBA00009439"/>
    </source>
</evidence>
<dbReference type="GO" id="GO:0000794">
    <property type="term" value="C:condensed nuclear chromosome"/>
    <property type="evidence" value="ECO:0007669"/>
    <property type="project" value="TreeGrafter"/>
</dbReference>
<feature type="coiled-coil region" evidence="19">
    <location>
        <begin position="477"/>
        <end position="530"/>
    </location>
</feature>
<dbReference type="InterPro" id="IPR038729">
    <property type="entry name" value="Rad50/SbcC_AAA"/>
</dbReference>
<dbReference type="GO" id="GO:0051880">
    <property type="term" value="F:G-quadruplex DNA binding"/>
    <property type="evidence" value="ECO:0007669"/>
    <property type="project" value="TreeGrafter"/>
</dbReference>
<keyword evidence="16" id="KW-0539">Nucleus</keyword>
<dbReference type="GO" id="GO:0000722">
    <property type="term" value="P:telomere maintenance via recombination"/>
    <property type="evidence" value="ECO:0007669"/>
    <property type="project" value="TreeGrafter"/>
</dbReference>
<evidence type="ECO:0000256" key="18">
    <source>
        <dbReference type="ARBA" id="ARBA00049360"/>
    </source>
</evidence>
<evidence type="ECO:0000256" key="14">
    <source>
        <dbReference type="ARBA" id="ARBA00023054"/>
    </source>
</evidence>
<evidence type="ECO:0000256" key="11">
    <source>
        <dbReference type="ARBA" id="ARBA00022833"/>
    </source>
</evidence>
<dbReference type="SUPFAM" id="SSF52540">
    <property type="entry name" value="P-loop containing nucleoside triphosphate hydrolases"/>
    <property type="match status" value="1"/>
</dbReference>
<dbReference type="Gene3D" id="3.40.50.300">
    <property type="entry name" value="P-loop containing nucleotide triphosphate hydrolases"/>
    <property type="match status" value="2"/>
</dbReference>
<evidence type="ECO:0000313" key="22">
    <source>
        <dbReference type="EMBL" id="KAK1742832.1"/>
    </source>
</evidence>
<dbReference type="Pfam" id="PF13476">
    <property type="entry name" value="AAA_23"/>
    <property type="match status" value="1"/>
</dbReference>
<evidence type="ECO:0000313" key="23">
    <source>
        <dbReference type="Proteomes" id="UP001224775"/>
    </source>
</evidence>
<comment type="subcellular location">
    <subcellularLocation>
        <location evidence="3">Chromosome</location>
    </subcellularLocation>
    <subcellularLocation>
        <location evidence="2">Nucleus</location>
    </subcellularLocation>
</comment>
<evidence type="ECO:0000256" key="13">
    <source>
        <dbReference type="ARBA" id="ARBA00022842"/>
    </source>
</evidence>
<keyword evidence="12" id="KW-0067">ATP-binding</keyword>
<dbReference type="GO" id="GO:0046872">
    <property type="term" value="F:metal ion binding"/>
    <property type="evidence" value="ECO:0007669"/>
    <property type="project" value="UniProtKB-KW"/>
</dbReference>
<feature type="region of interest" description="Disordered" evidence="20">
    <location>
        <begin position="948"/>
        <end position="968"/>
    </location>
</feature>
<keyword evidence="11" id="KW-0862">Zinc</keyword>
<keyword evidence="10 22" id="KW-0378">Hydrolase</keyword>
<dbReference type="GO" id="GO:0016887">
    <property type="term" value="F:ATP hydrolysis activity"/>
    <property type="evidence" value="ECO:0007669"/>
    <property type="project" value="InterPro"/>
</dbReference>
<proteinExistence type="inferred from homology"/>
<evidence type="ECO:0000256" key="16">
    <source>
        <dbReference type="ARBA" id="ARBA00023242"/>
    </source>
</evidence>
<feature type="coiled-coil region" evidence="19">
    <location>
        <begin position="1069"/>
        <end position="1159"/>
    </location>
</feature>